<evidence type="ECO:0000313" key="2">
    <source>
        <dbReference type="Proteomes" id="UP000092460"/>
    </source>
</evidence>
<dbReference type="Proteomes" id="UP000092460">
    <property type="component" value="Unassembled WGS sequence"/>
</dbReference>
<organism evidence="1 2">
    <name type="scientific">Glossina palpalis gambiensis</name>
    <dbReference type="NCBI Taxonomy" id="67801"/>
    <lineage>
        <taxon>Eukaryota</taxon>
        <taxon>Metazoa</taxon>
        <taxon>Ecdysozoa</taxon>
        <taxon>Arthropoda</taxon>
        <taxon>Hexapoda</taxon>
        <taxon>Insecta</taxon>
        <taxon>Pterygota</taxon>
        <taxon>Neoptera</taxon>
        <taxon>Endopterygota</taxon>
        <taxon>Diptera</taxon>
        <taxon>Brachycera</taxon>
        <taxon>Muscomorpha</taxon>
        <taxon>Hippoboscoidea</taxon>
        <taxon>Glossinidae</taxon>
        <taxon>Glossina</taxon>
    </lineage>
</organism>
<evidence type="ECO:0000313" key="1">
    <source>
        <dbReference type="EnsemblMetazoa" id="GPPI031613-PA"/>
    </source>
</evidence>
<name>A0A1B0BIW1_9MUSC</name>
<sequence>MLLSSFLCYNHYSELSLCLALGRIANGLAKSIDCTRGSFANSKMWYNVESLNAINVSV</sequence>
<protein>
    <submittedName>
        <fullName evidence="1">Uncharacterized protein</fullName>
    </submittedName>
</protein>
<accession>A0A1B0BIW1</accession>
<dbReference type="EMBL" id="JXJN01015188">
    <property type="status" value="NOT_ANNOTATED_CDS"/>
    <property type="molecule type" value="Genomic_DNA"/>
</dbReference>
<dbReference type="AlphaFoldDB" id="A0A1B0BIW1"/>
<reference evidence="1" key="2">
    <citation type="submission" date="2020-05" db="UniProtKB">
        <authorList>
            <consortium name="EnsemblMetazoa"/>
        </authorList>
    </citation>
    <scope>IDENTIFICATION</scope>
    <source>
        <strain evidence="1">IAEA</strain>
    </source>
</reference>
<dbReference type="EnsemblMetazoa" id="GPPI031613-RA">
    <property type="protein sequence ID" value="GPPI031613-PA"/>
    <property type="gene ID" value="GPPI031613"/>
</dbReference>
<reference evidence="2" key="1">
    <citation type="submission" date="2015-01" db="EMBL/GenBank/DDBJ databases">
        <authorList>
            <person name="Aksoy S."/>
            <person name="Warren W."/>
            <person name="Wilson R.K."/>
        </authorList>
    </citation>
    <scope>NUCLEOTIDE SEQUENCE [LARGE SCALE GENOMIC DNA]</scope>
    <source>
        <strain evidence="2">IAEA</strain>
    </source>
</reference>
<dbReference type="VEuPathDB" id="VectorBase:GPPI031613"/>
<keyword evidence="2" id="KW-1185">Reference proteome</keyword>
<proteinExistence type="predicted"/>